<sequence>MAPWIGNFAVPALQCPSVIVSIATRAQPLIAVFAPASMLVARKTMSSATALRARPTKLCLNAYSVTLLDFLRRRSALTQMCAHRADV</sequence>
<name>A0ABR1V6L0_9PEZI</name>
<evidence type="ECO:0000313" key="2">
    <source>
        <dbReference type="Proteomes" id="UP001433268"/>
    </source>
</evidence>
<keyword evidence="2" id="KW-1185">Reference proteome</keyword>
<dbReference type="EMBL" id="JAQQWN010000009">
    <property type="protein sequence ID" value="KAK8066837.1"/>
    <property type="molecule type" value="Genomic_DNA"/>
</dbReference>
<reference evidence="1 2" key="1">
    <citation type="submission" date="2023-01" db="EMBL/GenBank/DDBJ databases">
        <title>Analysis of 21 Apiospora genomes using comparative genomics revels a genus with tremendous synthesis potential of carbohydrate active enzymes and secondary metabolites.</title>
        <authorList>
            <person name="Sorensen T."/>
        </authorList>
    </citation>
    <scope>NUCLEOTIDE SEQUENCE [LARGE SCALE GENOMIC DNA]</scope>
    <source>
        <strain evidence="1 2">CBS 114990</strain>
    </source>
</reference>
<dbReference type="RefSeq" id="XP_066663590.1">
    <property type="nucleotide sequence ID" value="XM_066817898.1"/>
</dbReference>
<evidence type="ECO:0000313" key="1">
    <source>
        <dbReference type="EMBL" id="KAK8066837.1"/>
    </source>
</evidence>
<dbReference type="Proteomes" id="UP001433268">
    <property type="component" value="Unassembled WGS sequence"/>
</dbReference>
<comment type="caution">
    <text evidence="1">The sequence shown here is derived from an EMBL/GenBank/DDBJ whole genome shotgun (WGS) entry which is preliminary data.</text>
</comment>
<protein>
    <submittedName>
        <fullName evidence="1">Uncharacterized protein</fullName>
    </submittedName>
</protein>
<proteinExistence type="predicted"/>
<accession>A0ABR1V6L0</accession>
<dbReference type="GeneID" id="92050958"/>
<organism evidence="1 2">
    <name type="scientific">Apiospora hydei</name>
    <dbReference type="NCBI Taxonomy" id="1337664"/>
    <lineage>
        <taxon>Eukaryota</taxon>
        <taxon>Fungi</taxon>
        <taxon>Dikarya</taxon>
        <taxon>Ascomycota</taxon>
        <taxon>Pezizomycotina</taxon>
        <taxon>Sordariomycetes</taxon>
        <taxon>Xylariomycetidae</taxon>
        <taxon>Amphisphaeriales</taxon>
        <taxon>Apiosporaceae</taxon>
        <taxon>Apiospora</taxon>
    </lineage>
</organism>
<gene>
    <name evidence="1" type="ORF">PG997_013584</name>
</gene>